<dbReference type="PANTHER" id="PTHR13393:SF0">
    <property type="entry name" value="RNA N6-ADENOSINE-METHYLTRANSFERASE METTL16"/>
    <property type="match status" value="1"/>
</dbReference>
<comment type="function">
    <text evidence="6">Specifically methylates the adenine in position 1618 of 23S rRNA.</text>
</comment>
<keyword evidence="3 6" id="KW-0489">Methyltransferase</keyword>
<proteinExistence type="inferred from homology"/>
<name>A0ABT5VNJ0_9BACT</name>
<reference evidence="7 8" key="1">
    <citation type="submission" date="2022-01" db="EMBL/GenBank/DDBJ databases">
        <title>Labilibaculum sp. nov, a marine bacterium isolated from Antarctica.</title>
        <authorList>
            <person name="Dai W."/>
        </authorList>
    </citation>
    <scope>NUCLEOTIDE SEQUENCE [LARGE SCALE GENOMIC DNA]</scope>
    <source>
        <strain evidence="7 8">DW002</strain>
    </source>
</reference>
<evidence type="ECO:0000256" key="1">
    <source>
        <dbReference type="ARBA" id="ARBA00022490"/>
    </source>
</evidence>
<dbReference type="EMBL" id="JAKJSC010000001">
    <property type="protein sequence ID" value="MDE5417011.1"/>
    <property type="molecule type" value="Genomic_DNA"/>
</dbReference>
<comment type="similarity">
    <text evidence="6">Belongs to the methyltransferase superfamily. METTL16/RlmF family.</text>
</comment>
<dbReference type="Pfam" id="PF05971">
    <property type="entry name" value="Methyltransf_10"/>
    <property type="match status" value="1"/>
</dbReference>
<comment type="subcellular location">
    <subcellularLocation>
        <location evidence="6">Cytoplasm</location>
    </subcellularLocation>
</comment>
<dbReference type="EC" id="2.1.1.181" evidence="6"/>
<dbReference type="GO" id="GO:0052907">
    <property type="term" value="F:23S rRNA (adenine(1618)-N(6))-methyltransferase activity"/>
    <property type="evidence" value="ECO:0007669"/>
    <property type="project" value="UniProtKB-EC"/>
</dbReference>
<dbReference type="InterPro" id="IPR016909">
    <property type="entry name" value="rRNA_lsu_MeTfrase_F"/>
</dbReference>
<dbReference type="HAMAP" id="MF_01848">
    <property type="entry name" value="23SrRNA_methyltr_F"/>
    <property type="match status" value="1"/>
</dbReference>
<evidence type="ECO:0000256" key="6">
    <source>
        <dbReference type="HAMAP-Rule" id="MF_01848"/>
    </source>
</evidence>
<dbReference type="Proteomes" id="UP001528920">
    <property type="component" value="Unassembled WGS sequence"/>
</dbReference>
<keyword evidence="4 6" id="KW-0808">Transferase</keyword>
<comment type="catalytic activity">
    <reaction evidence="6">
        <text>adenosine(1618) in 23S rRNA + S-adenosyl-L-methionine = N(6)-methyladenosine(1618) in 23S rRNA + S-adenosyl-L-homocysteine + H(+)</text>
        <dbReference type="Rhea" id="RHEA:16497"/>
        <dbReference type="Rhea" id="RHEA-COMP:10229"/>
        <dbReference type="Rhea" id="RHEA-COMP:10231"/>
        <dbReference type="ChEBI" id="CHEBI:15378"/>
        <dbReference type="ChEBI" id="CHEBI:57856"/>
        <dbReference type="ChEBI" id="CHEBI:59789"/>
        <dbReference type="ChEBI" id="CHEBI:74411"/>
        <dbReference type="ChEBI" id="CHEBI:74449"/>
        <dbReference type="EC" id="2.1.1.181"/>
    </reaction>
</comment>
<dbReference type="InterPro" id="IPR029063">
    <property type="entry name" value="SAM-dependent_MTases_sf"/>
</dbReference>
<dbReference type="RefSeq" id="WP_275108349.1">
    <property type="nucleotide sequence ID" value="NZ_JAKJSC010000001.1"/>
</dbReference>
<keyword evidence="5 6" id="KW-0949">S-adenosyl-L-methionine</keyword>
<protein>
    <recommendedName>
        <fullName evidence="6">Ribosomal RNA large subunit methyltransferase F</fullName>
        <ecNumber evidence="6">2.1.1.181</ecNumber>
    </recommendedName>
    <alternativeName>
        <fullName evidence="6">23S rRNA mA1618 methyltransferase</fullName>
    </alternativeName>
    <alternativeName>
        <fullName evidence="6">rRNA adenine N-6-methyltransferase</fullName>
    </alternativeName>
</protein>
<sequence>MLDKKRKHPEVKSRLHQRNKNRSRYDFKQLVETCPELKPFVILNKYEDESIDFANPDAIKMLNKALLIHFYGLETWNIPEGYLCPPIPGRADYIHHIADLLCQNNYGKIPRGANFTCLDIGVGANCIYPIIGNNEYGWSFIGSEIDPVALKSAEEIVNSNPSLKGNVQCVMQENPKDFFYGVIPKDGLVDLSICNPPFHASAEAAMEGTMRKTRNLAKEKVSKPSLNFAGQSNELWCEGGEARFVRNMVNQSRKFAKSCFWFSSLISKESNLKNIYQALNEANAVKIETLPMGQGNKTSRVVAWTFLTKPEQQKWKSTRWNVKPKKKE</sequence>
<evidence type="ECO:0000256" key="2">
    <source>
        <dbReference type="ARBA" id="ARBA00022552"/>
    </source>
</evidence>
<keyword evidence="2 6" id="KW-0698">rRNA processing</keyword>
<keyword evidence="1 6" id="KW-0963">Cytoplasm</keyword>
<evidence type="ECO:0000313" key="8">
    <source>
        <dbReference type="Proteomes" id="UP001528920"/>
    </source>
</evidence>
<dbReference type="PIRSF" id="PIRSF029038">
    <property type="entry name" value="Mtase_YbiN_prd"/>
    <property type="match status" value="1"/>
</dbReference>
<evidence type="ECO:0000256" key="3">
    <source>
        <dbReference type="ARBA" id="ARBA00022603"/>
    </source>
</evidence>
<dbReference type="NCBIfam" id="NF008725">
    <property type="entry name" value="PRK11727.1"/>
    <property type="match status" value="1"/>
</dbReference>
<comment type="caution">
    <text evidence="7">The sequence shown here is derived from an EMBL/GenBank/DDBJ whole genome shotgun (WGS) entry which is preliminary data.</text>
</comment>
<dbReference type="InterPro" id="IPR010286">
    <property type="entry name" value="METTL16/RlmF"/>
</dbReference>
<dbReference type="SUPFAM" id="SSF53335">
    <property type="entry name" value="S-adenosyl-L-methionine-dependent methyltransferases"/>
    <property type="match status" value="1"/>
</dbReference>
<dbReference type="CDD" id="cd02440">
    <property type="entry name" value="AdoMet_MTases"/>
    <property type="match status" value="1"/>
</dbReference>
<dbReference type="PANTHER" id="PTHR13393">
    <property type="entry name" value="SAM-DEPENDENT METHYLTRANSFERASE"/>
    <property type="match status" value="1"/>
</dbReference>
<accession>A0ABT5VNJ0</accession>
<evidence type="ECO:0000313" key="7">
    <source>
        <dbReference type="EMBL" id="MDE5417011.1"/>
    </source>
</evidence>
<gene>
    <name evidence="6 7" type="primary">rlmF</name>
    <name evidence="7" type="ORF">L3049_03245</name>
</gene>
<keyword evidence="8" id="KW-1185">Reference proteome</keyword>
<evidence type="ECO:0000256" key="5">
    <source>
        <dbReference type="ARBA" id="ARBA00022691"/>
    </source>
</evidence>
<dbReference type="Gene3D" id="3.40.50.150">
    <property type="entry name" value="Vaccinia Virus protein VP39"/>
    <property type="match status" value="1"/>
</dbReference>
<evidence type="ECO:0000256" key="4">
    <source>
        <dbReference type="ARBA" id="ARBA00022679"/>
    </source>
</evidence>
<organism evidence="7 8">
    <name type="scientific">Paralabilibaculum antarcticum</name>
    <dbReference type="NCBI Taxonomy" id="2912572"/>
    <lineage>
        <taxon>Bacteria</taxon>
        <taxon>Pseudomonadati</taxon>
        <taxon>Bacteroidota</taxon>
        <taxon>Bacteroidia</taxon>
        <taxon>Marinilabiliales</taxon>
        <taxon>Marinifilaceae</taxon>
        <taxon>Paralabilibaculum</taxon>
    </lineage>
</organism>